<feature type="region of interest" description="Disordered" evidence="1">
    <location>
        <begin position="133"/>
        <end position="158"/>
    </location>
</feature>
<protein>
    <submittedName>
        <fullName evidence="2">Uncharacterized protein</fullName>
    </submittedName>
</protein>
<proteinExistence type="predicted"/>
<evidence type="ECO:0000256" key="1">
    <source>
        <dbReference type="SAM" id="MobiDB-lite"/>
    </source>
</evidence>
<keyword evidence="3" id="KW-1185">Reference proteome</keyword>
<dbReference type="AlphaFoldDB" id="A0AAV8UZP3"/>
<dbReference type="EMBL" id="JAMWBK010000002">
    <property type="protein sequence ID" value="KAJ8907660.1"/>
    <property type="molecule type" value="Genomic_DNA"/>
</dbReference>
<sequence>MAEAARSDIEPGRLTLYVLNLQFTVFKRLTCSDMKSYYLPFTFQSGHLRKSAVLSSRYALSRRAFEHIRTCLQERCQGAPGEARGISFFGRYCTRSSLPLDKEKAHARVRVDQRIDVRASLELGESWISWDSKKRRRSLPSASPEWSSLRGGDGPGRK</sequence>
<evidence type="ECO:0000313" key="2">
    <source>
        <dbReference type="EMBL" id="KAJ8907660.1"/>
    </source>
</evidence>
<gene>
    <name evidence="2" type="ORF">NDN08_007769</name>
</gene>
<comment type="caution">
    <text evidence="2">The sequence shown here is derived from an EMBL/GenBank/DDBJ whole genome shotgun (WGS) entry which is preliminary data.</text>
</comment>
<reference evidence="2 3" key="1">
    <citation type="journal article" date="2023" name="Nat. Commun.">
        <title>Origin of minicircular mitochondrial genomes in red algae.</title>
        <authorList>
            <person name="Lee Y."/>
            <person name="Cho C.H."/>
            <person name="Lee Y.M."/>
            <person name="Park S.I."/>
            <person name="Yang J.H."/>
            <person name="West J.A."/>
            <person name="Bhattacharya D."/>
            <person name="Yoon H.S."/>
        </authorList>
    </citation>
    <scope>NUCLEOTIDE SEQUENCE [LARGE SCALE GENOMIC DNA]</scope>
    <source>
        <strain evidence="2 3">CCMP1338</strain>
        <tissue evidence="2">Whole cell</tissue>
    </source>
</reference>
<organism evidence="2 3">
    <name type="scientific">Rhodosorus marinus</name>
    <dbReference type="NCBI Taxonomy" id="101924"/>
    <lineage>
        <taxon>Eukaryota</taxon>
        <taxon>Rhodophyta</taxon>
        <taxon>Stylonematophyceae</taxon>
        <taxon>Stylonematales</taxon>
        <taxon>Stylonemataceae</taxon>
        <taxon>Rhodosorus</taxon>
    </lineage>
</organism>
<evidence type="ECO:0000313" key="3">
    <source>
        <dbReference type="Proteomes" id="UP001157974"/>
    </source>
</evidence>
<dbReference type="Proteomes" id="UP001157974">
    <property type="component" value="Unassembled WGS sequence"/>
</dbReference>
<name>A0AAV8UZP3_9RHOD</name>
<accession>A0AAV8UZP3</accession>